<evidence type="ECO:0000313" key="3">
    <source>
        <dbReference type="Proteomes" id="UP000195442"/>
    </source>
</evidence>
<proteinExistence type="predicted"/>
<feature type="chain" id="PRO_5012865132" description="Lipocalin-like domain-containing protein" evidence="1">
    <location>
        <begin position="30"/>
        <end position="177"/>
    </location>
</feature>
<dbReference type="EMBL" id="FUKJ01000089">
    <property type="protein sequence ID" value="SJM90688.1"/>
    <property type="molecule type" value="Genomic_DNA"/>
</dbReference>
<dbReference type="Proteomes" id="UP000195442">
    <property type="component" value="Unassembled WGS sequence"/>
</dbReference>
<evidence type="ECO:0000313" key="2">
    <source>
        <dbReference type="EMBL" id="SJM90688.1"/>
    </source>
</evidence>
<dbReference type="AlphaFoldDB" id="A0A1R4H356"/>
<gene>
    <name evidence="2" type="ORF">CRENPOLYSF2_1790005</name>
</gene>
<keyword evidence="1" id="KW-0732">Signal</keyword>
<sequence>MKTFFKKTKFMYAGMGMAALLLTSNVALAAANCSKLVGTWQITYKDDISTYADAFAIKNVGGNGTISGTDAYGGPMHGYCKNGVVVLGADNFAQLSDGLYFLDGYHFVNGSPRFARYTAAFDTTDTIGTFWADASIKKISNSTNSATQGKRAIASTGSDYKKRQALERMHRQHQSRQ</sequence>
<name>A0A1R4H356_9GAMM</name>
<organism evidence="2 3">
    <name type="scientific">Crenothrix polyspora</name>
    <dbReference type="NCBI Taxonomy" id="360316"/>
    <lineage>
        <taxon>Bacteria</taxon>
        <taxon>Pseudomonadati</taxon>
        <taxon>Pseudomonadota</taxon>
        <taxon>Gammaproteobacteria</taxon>
        <taxon>Methylococcales</taxon>
        <taxon>Crenotrichaceae</taxon>
        <taxon>Crenothrix</taxon>
    </lineage>
</organism>
<evidence type="ECO:0008006" key="4">
    <source>
        <dbReference type="Google" id="ProtNLM"/>
    </source>
</evidence>
<accession>A0A1R4H356</accession>
<evidence type="ECO:0000256" key="1">
    <source>
        <dbReference type="SAM" id="SignalP"/>
    </source>
</evidence>
<reference evidence="3" key="1">
    <citation type="submission" date="2017-02" db="EMBL/GenBank/DDBJ databases">
        <authorList>
            <person name="Daims H."/>
        </authorList>
    </citation>
    <scope>NUCLEOTIDE SEQUENCE [LARGE SCALE GENOMIC DNA]</scope>
</reference>
<keyword evidence="3" id="KW-1185">Reference proteome</keyword>
<protein>
    <recommendedName>
        <fullName evidence="4">Lipocalin-like domain-containing protein</fullName>
    </recommendedName>
</protein>
<feature type="signal peptide" evidence="1">
    <location>
        <begin position="1"/>
        <end position="29"/>
    </location>
</feature>
<dbReference type="RefSeq" id="WP_087146200.1">
    <property type="nucleotide sequence ID" value="NZ_FUKJ01000089.1"/>
</dbReference>